<name>A0A1E1JR28_9HELO</name>
<evidence type="ECO:0000259" key="1">
    <source>
        <dbReference type="Pfam" id="PF01425"/>
    </source>
</evidence>
<dbReference type="InterPro" id="IPR036928">
    <property type="entry name" value="AS_sf"/>
</dbReference>
<dbReference type="Proteomes" id="UP000178129">
    <property type="component" value="Unassembled WGS sequence"/>
</dbReference>
<dbReference type="InParanoid" id="A0A1E1JR28"/>
<dbReference type="AlphaFoldDB" id="A0A1E1JR28"/>
<dbReference type="SUPFAM" id="SSF75304">
    <property type="entry name" value="Amidase signature (AS) enzymes"/>
    <property type="match status" value="1"/>
</dbReference>
<dbReference type="STRING" id="914237.A0A1E1JR28"/>
<feature type="domain" description="Amidase" evidence="1">
    <location>
        <begin position="27"/>
        <end position="328"/>
    </location>
</feature>
<evidence type="ECO:0000313" key="3">
    <source>
        <dbReference type="Proteomes" id="UP000178129"/>
    </source>
</evidence>
<dbReference type="InterPro" id="IPR023631">
    <property type="entry name" value="Amidase_dom"/>
</dbReference>
<dbReference type="Gene3D" id="3.90.1300.10">
    <property type="entry name" value="Amidase signature (AS) domain"/>
    <property type="match status" value="1"/>
</dbReference>
<dbReference type="Pfam" id="PF01425">
    <property type="entry name" value="Amidase"/>
    <property type="match status" value="1"/>
</dbReference>
<organism evidence="2 3">
    <name type="scientific">Rhynchosporium graminicola</name>
    <dbReference type="NCBI Taxonomy" id="2792576"/>
    <lineage>
        <taxon>Eukaryota</taxon>
        <taxon>Fungi</taxon>
        <taxon>Dikarya</taxon>
        <taxon>Ascomycota</taxon>
        <taxon>Pezizomycotina</taxon>
        <taxon>Leotiomycetes</taxon>
        <taxon>Helotiales</taxon>
        <taxon>Ploettnerulaceae</taxon>
        <taxon>Rhynchosporium</taxon>
    </lineage>
</organism>
<comment type="caution">
    <text evidence="2">The sequence shown here is derived from an EMBL/GenBank/DDBJ whole genome shotgun (WGS) entry which is preliminary data.</text>
</comment>
<dbReference type="PANTHER" id="PTHR42678">
    <property type="entry name" value="AMIDASE"/>
    <property type="match status" value="1"/>
</dbReference>
<protein>
    <submittedName>
        <fullName evidence="2">Related to glu/asp-tRNA amidotransferase subunit A</fullName>
    </submittedName>
</protein>
<proteinExistence type="predicted"/>
<gene>
    <name evidence="2" type="ORF">RCO7_01070</name>
</gene>
<dbReference type="EMBL" id="FJUW01000001">
    <property type="protein sequence ID" value="CZS88102.1"/>
    <property type="molecule type" value="Genomic_DNA"/>
</dbReference>
<reference evidence="3" key="1">
    <citation type="submission" date="2016-03" db="EMBL/GenBank/DDBJ databases">
        <authorList>
            <person name="Ploux O."/>
        </authorList>
    </citation>
    <scope>NUCLEOTIDE SEQUENCE [LARGE SCALE GENOMIC DNA]</scope>
    <source>
        <strain evidence="3">UK7</strain>
    </source>
</reference>
<evidence type="ECO:0000313" key="2">
    <source>
        <dbReference type="EMBL" id="CZS88102.1"/>
    </source>
</evidence>
<accession>A0A1E1JR28</accession>
<sequence>MASLSIFQAGIAELQHGLAIGALTSVDLVSSYLRRISTYDQGGDGFNAIPIINTAVFDEAAASDDLRLSGAKLRPLEGIPYIIKDSYKYKGLTVAAGSPAFQHLIANEDARAVELIREAGAVMLGKTNMPPMAEGGMQFGVYGRAESSYNRNYLAAAWGSGSSNGAGVSITSSFAAFGLGEETFSSGRSPASNNALIAYTPSRGVISVRGNWPLYPTHDVVVPMTTSMDDMLTLIDILAVEDPLTAGDFWRDQPYLKLPKAAGVKGQSAHRRLKYNATLDGIRVAVPVPYFGGPQFPGSEPVTISDGVVQLLKQARSDLEALGAIIVELPDFPLVSLYSNASLRAPGAPSLPANWWSGINGSTGIFNGLMAHSWNTFLKFNKDPYIPNLAATNLSDIWPFELLSPTEQKQSQASGRTGNRYATFANITATTDYYGFANLSDSLYNLEAMREVFLHDWLDQNNCSFTIFPSQGDVSSANSDVNDASFNYTALTGIWFANGGESIRVLGVPTVTVPMGLLPGKQMPMGLTFAGKAYDDTKLLSWAYAYEQKSLRRIPPKLVPELPTDIFPLFGTRAAKKAARPQISVEAINVTNVLDPDMMRVTVRGSISPTSMTLAGYPVSTQPIVSITVGTFDIPSPQLKIVKAMSNTTLGEYHFEGWAEVPRPVDPGERFKTWAPVARDKTMVLILARAEAGGMPSGLVEMI</sequence>
<keyword evidence="3" id="KW-1185">Reference proteome</keyword>
<dbReference type="PANTHER" id="PTHR42678:SF11">
    <property type="entry name" value="AMIDASE FAMILY PROTEIN"/>
    <property type="match status" value="1"/>
</dbReference>